<evidence type="ECO:0000256" key="1">
    <source>
        <dbReference type="HAMAP-Rule" id="MF_02088"/>
    </source>
</evidence>
<dbReference type="HAMAP" id="MF_02088">
    <property type="entry name" value="Q_prec_transport"/>
    <property type="match status" value="1"/>
</dbReference>
<comment type="similarity">
    <text evidence="1">Belongs to the vitamin uptake transporter (VUT/ECF) (TC 2.A.88) family. Q precursor transporter subfamily.</text>
</comment>
<evidence type="ECO:0000313" key="3">
    <source>
        <dbReference type="Proteomes" id="UP000052946"/>
    </source>
</evidence>
<dbReference type="GO" id="GO:0005886">
    <property type="term" value="C:plasma membrane"/>
    <property type="evidence" value="ECO:0007669"/>
    <property type="project" value="UniProtKB-SubCell"/>
</dbReference>
<feature type="transmembrane region" description="Helical" evidence="1">
    <location>
        <begin position="65"/>
        <end position="84"/>
    </location>
</feature>
<dbReference type="NCBIfam" id="TIGR00697">
    <property type="entry name" value="queuosine precursor transporter"/>
    <property type="match status" value="1"/>
</dbReference>
<name>A0A0U9HFQ7_9BACI</name>
<dbReference type="OrthoDB" id="9805479at2"/>
<reference evidence="2 3" key="2">
    <citation type="journal article" date="2016" name="Genome Announc.">
        <title>Draft Genome Sequence of Oceanobacillus picturae Heshi-B3, Isolated from Fermented Rice Bran in a Traditional Japanese Seafood Dish.</title>
        <authorList>
            <person name="Akuzawa S."/>
            <person name="Nagaoka J."/>
            <person name="Kanekatsu M."/>
            <person name="Kanesaki Y."/>
            <person name="Suzuki T."/>
        </authorList>
    </citation>
    <scope>NUCLEOTIDE SEQUENCE [LARGE SCALE GENOMIC DNA]</scope>
    <source>
        <strain evidence="2 3">Heshi-B3</strain>
    </source>
</reference>
<feature type="transmembrane region" description="Helical" evidence="1">
    <location>
        <begin position="134"/>
        <end position="159"/>
    </location>
</feature>
<reference evidence="3" key="1">
    <citation type="submission" date="2015-07" db="EMBL/GenBank/DDBJ databases">
        <title>Draft Genome Sequence of Oceanobacillus picturae Heshi-B3 that Was Isolated from Fermented Rice Bran with Aging Salted Mackerel, Which Was Named Heshiko as Traditional Fermented Seafood in Japan.</title>
        <authorList>
            <person name="Akuzawa S."/>
            <person name="Nakagawa J."/>
            <person name="Kanekatsu T."/>
            <person name="Kanesaki Y."/>
            <person name="Suzuki T."/>
        </authorList>
    </citation>
    <scope>NUCLEOTIDE SEQUENCE [LARGE SCALE GENOMIC DNA]</scope>
    <source>
        <strain evidence="3">Heshi-B3</strain>
    </source>
</reference>
<dbReference type="GO" id="GO:0022857">
    <property type="term" value="F:transmembrane transporter activity"/>
    <property type="evidence" value="ECO:0007669"/>
    <property type="project" value="UniProtKB-UniRule"/>
</dbReference>
<organism evidence="2 3">
    <name type="scientific">Oceanobacillus picturae</name>
    <dbReference type="NCBI Taxonomy" id="171693"/>
    <lineage>
        <taxon>Bacteria</taxon>
        <taxon>Bacillati</taxon>
        <taxon>Bacillota</taxon>
        <taxon>Bacilli</taxon>
        <taxon>Bacillales</taxon>
        <taxon>Bacillaceae</taxon>
        <taxon>Oceanobacillus</taxon>
    </lineage>
</organism>
<comment type="caution">
    <text evidence="2">The sequence shown here is derived from an EMBL/GenBank/DDBJ whole genome shotgun (WGS) entry which is preliminary data.</text>
</comment>
<keyword evidence="1" id="KW-0472">Membrane</keyword>
<dbReference type="PANTHER" id="PTHR34300">
    <property type="entry name" value="QUEUOSINE PRECURSOR TRANSPORTER-RELATED"/>
    <property type="match status" value="1"/>
</dbReference>
<gene>
    <name evidence="2" type="ORF">OPHB3_3055</name>
</gene>
<comment type="function">
    <text evidence="1">Involved in the import of queuosine (Q) precursors, required for Q precursor salvage.</text>
</comment>
<dbReference type="AlphaFoldDB" id="A0A0U9HFQ7"/>
<feature type="transmembrane region" description="Helical" evidence="1">
    <location>
        <begin position="96"/>
        <end position="113"/>
    </location>
</feature>
<keyword evidence="1" id="KW-0813">Transport</keyword>
<proteinExistence type="inferred from homology"/>
<sequence length="213" mass="23569">MYLYLNALFAGLLIVSNILGVKLFAIGEFILPAAVIVYVITFIITDVIGEVYGKRAARKTVQAGFLTQVLVLVFVFIAIELPAAPVFTVQTEFETILGGSFRVMLASLLSYLASQHLDVSLFHRLKKKHGNSKLWLRNNLSTMTSQLVDTSIFITIAFWGTVPTAVLLGMIATQYCFKLLVAIVDTPIVYLLVRLAKRDKDKAESSDLLVNHS</sequence>
<comment type="subcellular location">
    <subcellularLocation>
        <location evidence="1">Cell membrane</location>
        <topology evidence="1">Multi-pass membrane protein</topology>
    </subcellularLocation>
</comment>
<dbReference type="Proteomes" id="UP000052946">
    <property type="component" value="Unassembled WGS sequence"/>
</dbReference>
<protein>
    <recommendedName>
        <fullName evidence="1">Probable queuosine precursor transporter</fullName>
        <shortName evidence="1">Q precursor transporter</shortName>
    </recommendedName>
</protein>
<dbReference type="RefSeq" id="WP_058950851.1">
    <property type="nucleotide sequence ID" value="NZ_BBXV01000039.1"/>
</dbReference>
<dbReference type="InterPro" id="IPR003744">
    <property type="entry name" value="YhhQ"/>
</dbReference>
<keyword evidence="1" id="KW-1133">Transmembrane helix</keyword>
<keyword evidence="1" id="KW-1003">Cell membrane</keyword>
<evidence type="ECO:0000313" key="2">
    <source>
        <dbReference type="EMBL" id="GAQ19096.1"/>
    </source>
</evidence>
<feature type="transmembrane region" description="Helical" evidence="1">
    <location>
        <begin position="165"/>
        <end position="193"/>
    </location>
</feature>
<accession>A0A0U9HFQ7</accession>
<feature type="transmembrane region" description="Helical" evidence="1">
    <location>
        <begin position="30"/>
        <end position="53"/>
    </location>
</feature>
<keyword evidence="1" id="KW-0812">Transmembrane</keyword>
<dbReference type="EMBL" id="BBXV01000039">
    <property type="protein sequence ID" value="GAQ19096.1"/>
    <property type="molecule type" value="Genomic_DNA"/>
</dbReference>
<dbReference type="Pfam" id="PF02592">
    <property type="entry name" value="Vut_1"/>
    <property type="match status" value="1"/>
</dbReference>
<dbReference type="PANTHER" id="PTHR34300:SF2">
    <property type="entry name" value="QUEUOSINE PRECURSOR TRANSPORTER-RELATED"/>
    <property type="match status" value="1"/>
</dbReference>